<dbReference type="EMBL" id="FN543105">
    <property type="protein sequence ID" value="CBA30142.1"/>
    <property type="molecule type" value="Genomic_DNA"/>
</dbReference>
<name>C9YBX8_CURXX</name>
<organism evidence="1">
    <name type="scientific">Curvibacter symbiont subsp. Hydra magnipapillata</name>
    <dbReference type="NCBI Taxonomy" id="667019"/>
    <lineage>
        <taxon>Bacteria</taxon>
        <taxon>Pseudomonadati</taxon>
        <taxon>Pseudomonadota</taxon>
        <taxon>Betaproteobacteria</taxon>
        <taxon>Burkholderiales</taxon>
        <taxon>Comamonadaceae</taxon>
        <taxon>Curvibacter</taxon>
    </lineage>
</organism>
<sequence>MIPPYSRVAAIDDNDEHLKAIAWGLSQAGFCPLPFLFEDGDLASPPPEPVAGIRIIFTDIHMIGGNLDNHKVHAGIIIKCLKRIAASGPYALIFWSMFPADVEQMKKLIESDGPGAGLTTPIGYGAIDKNKVLGAGNPAEFNAQALRDLILEQMETFPTLATATQWEMRASEAAAKTTDTVFSLTQVRPAEERAKEWESLLAFLATEAVGKAIAAKNVDAALDSALLPILEDQLSFVGGGTTAQIADTHPLQVALSGSRPKRPKKISVARLNACYLVDEAGAASPKGEFERGMVIQLPGGFVNSGEFMRHFGREKSELLQKEFLCGVATPEQISMLPLHVVELGPECDHVQSKVSTHRYLLALLVPVALMELCQRESGGYHNDSVIDAGRIAFKGAPADEFHLLISTRCFMALAPGVSVGGKCKFRLRRMSIEEVVHRYTSHTRRPGVMRFNP</sequence>
<reference evidence="1" key="1">
    <citation type="journal article" date="2010" name="Nature">
        <title>The Dynamic genome of Hydra.</title>
        <authorList>
            <person name="Chapman J.A."/>
            <person name="Kirkness E.F."/>
            <person name="Simakov O."/>
            <person name="Hampson S.E."/>
            <person name="Mitros T."/>
            <person name="Weinmaier T."/>
            <person name="Rattei T."/>
            <person name="Balasubramanian P.G."/>
            <person name="Borman J."/>
            <person name="Busam D."/>
            <person name="Disbennett K."/>
            <person name="Pfannkoch C."/>
            <person name="Sumin N."/>
            <person name="Sutton G."/>
            <person name="Viswanathan L."/>
            <person name="Walenz B."/>
            <person name="Goodstein D.M."/>
            <person name="Hellsten U."/>
            <person name="Kawashima T."/>
            <person name="Prochnik S.E."/>
            <person name="Putnam N.H."/>
            <person name="Shu S."/>
            <person name="Blumberg B."/>
            <person name="Dana C.E."/>
            <person name="Gee L."/>
            <person name="Kibler D.F."/>
            <person name="Law L."/>
            <person name="Lindgens D."/>
            <person name="Martinez D.E."/>
            <person name="Peng J."/>
            <person name="Wigge P.A."/>
            <person name="Bertulat B."/>
            <person name="Guder C."/>
            <person name="Nakamura Y."/>
            <person name="Ozbek S."/>
            <person name="Watanabe H."/>
            <person name="Khalturin K."/>
            <person name="Hemmrich G."/>
            <person name="Franke A."/>
            <person name="Augustin R."/>
            <person name="Fraune S."/>
            <person name="Hayakawa E."/>
            <person name="Hayakawa S."/>
            <person name="Hirose M."/>
            <person name="Hwang J."/>
            <person name="Ikeo K."/>
            <person name="Nishimiya-Fujisawa C."/>
            <person name="Ogura A."/>
            <person name="Takahashi T."/>
            <person name="Steinmetz P.R."/>
            <person name="Zhang X."/>
            <person name="Aufschnaiter R."/>
            <person name="Eder M.K."/>
            <person name="Gorny A.K."/>
            <person name="Salvenmoser W."/>
            <person name="Heimberg A.M."/>
            <person name="Wheeler B.M."/>
            <person name="Peterson K.J."/>
            <person name="Boettger A."/>
            <person name="Tischler P."/>
            <person name="Wolf A."/>
            <person name="Gojobori T."/>
            <person name="Remington K.A."/>
            <person name="Strausberg R.L."/>
            <person name="Venter J."/>
            <person name="Technau U."/>
            <person name="Hobmayer B."/>
            <person name="Bosch T.C."/>
            <person name="Holstein T.W."/>
            <person name="Fujisawa T."/>
            <person name="Bode H.R."/>
            <person name="David C.N."/>
            <person name="Rokhsar D.S."/>
            <person name="Steele R.E."/>
        </authorList>
    </citation>
    <scope>NUCLEOTIDE SEQUENCE</scope>
</reference>
<gene>
    <name evidence="1" type="ORF">Csp_C22070</name>
</gene>
<accession>C9YBX8</accession>
<proteinExistence type="predicted"/>
<dbReference type="AlphaFoldDB" id="C9YBX8"/>
<evidence type="ECO:0000313" key="1">
    <source>
        <dbReference type="EMBL" id="CBA30142.1"/>
    </source>
</evidence>
<protein>
    <submittedName>
        <fullName evidence="1">Uncharacterized protein</fullName>
    </submittedName>
</protein>